<evidence type="ECO:0000259" key="1">
    <source>
        <dbReference type="PROSITE" id="PS50943"/>
    </source>
</evidence>
<dbReference type="SMART" id="SM00530">
    <property type="entry name" value="HTH_XRE"/>
    <property type="match status" value="1"/>
</dbReference>
<reference evidence="3" key="1">
    <citation type="journal article" date="2019" name="Int. J. Syst. Evol. Microbiol.">
        <title>The Global Catalogue of Microorganisms (GCM) 10K type strain sequencing project: providing services to taxonomists for standard genome sequencing and annotation.</title>
        <authorList>
            <consortium name="The Broad Institute Genomics Platform"/>
            <consortium name="The Broad Institute Genome Sequencing Center for Infectious Disease"/>
            <person name="Wu L."/>
            <person name="Ma J."/>
        </authorList>
    </citation>
    <scope>NUCLEOTIDE SEQUENCE [LARGE SCALE GENOMIC DNA]</scope>
    <source>
        <strain evidence="3">JCM 31037</strain>
    </source>
</reference>
<sequence length="336" mass="35991">MPARTQTIVDPRWKSTLARLRHEQGLSLRELARQVHYSKSHLCDLEKGRIQPTIEAAEALDAALQANGTLTALVVDTALFTTPDDDQRIAHAISNPARLDAQTVTLLADILAAQRRLDDAVPVAMLLPWAVPQWRTVQDLAESARGPHAPAIRAVAAESTQFVGWLYAEGQRHTDAVRMLVDAASQADAVDCGILAAQAANFRGYVERQRGNPRGIVSHFLTAYHTPGATPLQRVGDAAQAAHGYALLGDRAAAHRLLGDASDLTTTAADTTPPSTAYWLSATFGRMNLGLAYLGLGDRTAAADNLRAGLSGLPADQRDAEWTAEYRAALTITGAD</sequence>
<dbReference type="PROSITE" id="PS50943">
    <property type="entry name" value="HTH_CROC1"/>
    <property type="match status" value="1"/>
</dbReference>
<comment type="caution">
    <text evidence="2">The sequence shown here is derived from an EMBL/GenBank/DDBJ whole genome shotgun (WGS) entry which is preliminary data.</text>
</comment>
<evidence type="ECO:0000313" key="3">
    <source>
        <dbReference type="Proteomes" id="UP001597260"/>
    </source>
</evidence>
<dbReference type="Gene3D" id="1.10.260.40">
    <property type="entry name" value="lambda repressor-like DNA-binding domains"/>
    <property type="match status" value="1"/>
</dbReference>
<keyword evidence="3" id="KW-1185">Reference proteome</keyword>
<dbReference type="CDD" id="cd00093">
    <property type="entry name" value="HTH_XRE"/>
    <property type="match status" value="1"/>
</dbReference>
<name>A0ABW3YFZ1_9ACTN</name>
<proteinExistence type="predicted"/>
<evidence type="ECO:0000313" key="2">
    <source>
        <dbReference type="EMBL" id="MFD1322541.1"/>
    </source>
</evidence>
<dbReference type="RefSeq" id="WP_377571660.1">
    <property type="nucleotide sequence ID" value="NZ_JBHTMP010000021.1"/>
</dbReference>
<protein>
    <submittedName>
        <fullName evidence="2">Helix-turn-helix domain-containing protein</fullName>
    </submittedName>
</protein>
<organism evidence="2 3">
    <name type="scientific">Micromonospora sonneratiae</name>
    <dbReference type="NCBI Taxonomy" id="1184706"/>
    <lineage>
        <taxon>Bacteria</taxon>
        <taxon>Bacillati</taxon>
        <taxon>Actinomycetota</taxon>
        <taxon>Actinomycetes</taxon>
        <taxon>Micromonosporales</taxon>
        <taxon>Micromonosporaceae</taxon>
        <taxon>Micromonospora</taxon>
    </lineage>
</organism>
<dbReference type="Pfam" id="PF13560">
    <property type="entry name" value="HTH_31"/>
    <property type="match status" value="1"/>
</dbReference>
<dbReference type="SUPFAM" id="SSF47413">
    <property type="entry name" value="lambda repressor-like DNA-binding domains"/>
    <property type="match status" value="1"/>
</dbReference>
<accession>A0ABW3YFZ1</accession>
<gene>
    <name evidence="2" type="ORF">ACFQ4H_15695</name>
</gene>
<dbReference type="InterPro" id="IPR010982">
    <property type="entry name" value="Lambda_DNA-bd_dom_sf"/>
</dbReference>
<dbReference type="InterPro" id="IPR001387">
    <property type="entry name" value="Cro/C1-type_HTH"/>
</dbReference>
<dbReference type="Proteomes" id="UP001597260">
    <property type="component" value="Unassembled WGS sequence"/>
</dbReference>
<feature type="domain" description="HTH cro/C1-type" evidence="1">
    <location>
        <begin position="17"/>
        <end position="73"/>
    </location>
</feature>
<dbReference type="EMBL" id="JBHTMP010000021">
    <property type="protein sequence ID" value="MFD1322541.1"/>
    <property type="molecule type" value="Genomic_DNA"/>
</dbReference>